<dbReference type="PANTHER" id="PTHR48438">
    <property type="entry name" value="ALPHA-(1,3)-FUCOSYLTRANSFERASE C-RELATED"/>
    <property type="match status" value="1"/>
</dbReference>
<evidence type="ECO:0000313" key="15">
    <source>
        <dbReference type="EMBL" id="CAD43602.1"/>
    </source>
</evidence>
<dbReference type="EC" id="2.4.1.-" evidence="12"/>
<dbReference type="PANTHER" id="PTHR48438:SF1">
    <property type="entry name" value="ALPHA-(1,3)-FUCOSYLTRANSFERASE C-RELATED"/>
    <property type="match status" value="1"/>
</dbReference>
<dbReference type="GO" id="GO:0032580">
    <property type="term" value="C:Golgi cisterna membrane"/>
    <property type="evidence" value="ECO:0007669"/>
    <property type="project" value="UniProtKB-SubCell"/>
</dbReference>
<dbReference type="InterPro" id="IPR055270">
    <property type="entry name" value="Glyco_tran_10_C"/>
</dbReference>
<dbReference type="UniPathway" id="UPA00378"/>
<evidence type="ECO:0000256" key="3">
    <source>
        <dbReference type="ARBA" id="ARBA00008919"/>
    </source>
</evidence>
<comment type="subcellular location">
    <subcellularLocation>
        <location evidence="1 12">Golgi apparatus</location>
        <location evidence="1 12">Golgi stack membrane</location>
        <topology evidence="1 12">Single-pass type II membrane protein</topology>
    </subcellularLocation>
</comment>
<keyword evidence="6 12" id="KW-0812">Transmembrane</keyword>
<evidence type="ECO:0000256" key="7">
    <source>
        <dbReference type="ARBA" id="ARBA00022968"/>
    </source>
</evidence>
<sequence length="382" mass="44323">MSSTSGNFWKFLVIFGVYAVVILTFWQFFYSADFLSKFLQLSGPSEFSVPRKNVTIYVATTYYGDPIDAEMAFLTCPELKKFCRVTRNFSEASTSDALLFHSRNFFEAVKILPNLKKLRKPNVPWILWNIESPSHEQLPTEKNLFNWTMTYRRDADLWAPYGYMEKMDVPAKIDVNSIWSLKTKTATWLGSNCNTPNNRIQLIGKMIQKGLEADVWGACGAPPGACMGVQKRTEPCVRELIEPYKFYLALENSNCVDYVTEKFWKSLGDRMAVPIVLQREVVRQLGVPDPAYISVDDFQNLEEFVDFVEKVGSEKDFYLKFHEWRKDYRVIFDNGFSGWCRLCERLQDENLILENRKFYKNANENWQAAGVCNNSIGMKYLI</sequence>
<reference evidence="16" key="5">
    <citation type="submission" date="2024-10" db="EMBL/GenBank/DDBJ databases">
        <authorList>
            <consortium name="WormBase Consortium"/>
            <person name="WormBase"/>
        </authorList>
    </citation>
    <scope>NUCLEOTIDE SEQUENCE</scope>
    <source>
        <strain evidence="16">Bristol N2</strain>
    </source>
</reference>
<evidence type="ECO:0000256" key="5">
    <source>
        <dbReference type="ARBA" id="ARBA00022679"/>
    </source>
</evidence>
<dbReference type="AGR" id="WB:WBGene00001507"/>
<dbReference type="KEGG" id="cel:CELE_K12H6.3"/>
<dbReference type="OrthoDB" id="5912041at2759"/>
<evidence type="ECO:0000256" key="9">
    <source>
        <dbReference type="ARBA" id="ARBA00023034"/>
    </source>
</evidence>
<dbReference type="STRING" id="6239.K12H6.3.1"/>
<dbReference type="GO" id="GO:0008417">
    <property type="term" value="F:fucosyltransferase activity"/>
    <property type="evidence" value="ECO:0007669"/>
    <property type="project" value="InterPro"/>
</dbReference>
<dbReference type="Pfam" id="PF17039">
    <property type="entry name" value="Glyco_tran_10_N"/>
    <property type="match status" value="1"/>
</dbReference>
<dbReference type="EMBL" id="BX284602">
    <property type="protein sequence ID" value="CCD72958.1"/>
    <property type="molecule type" value="Genomic_DNA"/>
</dbReference>
<dbReference type="Proteomes" id="UP000001940">
    <property type="component" value="Chromosome II"/>
</dbReference>
<comment type="similarity">
    <text evidence="3 12">Belongs to the glycosyltransferase 10 family.</text>
</comment>
<keyword evidence="17" id="KW-1185">Reference proteome</keyword>
<keyword evidence="5 12" id="KW-0808">Transferase</keyword>
<keyword evidence="9 12" id="KW-0333">Golgi apparatus</keyword>
<dbReference type="RefSeq" id="NP_494372.2">
    <property type="nucleotide sequence ID" value="NM_061971.4"/>
</dbReference>
<reference evidence="16" key="2">
    <citation type="submission" date="2003-03" db="EMBL/GenBank/DDBJ databases">
        <authorList>
            <person name="Sulson J.E."/>
            <person name="Waterston R."/>
        </authorList>
    </citation>
    <scope>NUCLEOTIDE SEQUENCE</scope>
    <source>
        <strain evidence="16">Bristol N2</strain>
    </source>
</reference>
<evidence type="ECO:0000256" key="2">
    <source>
        <dbReference type="ARBA" id="ARBA00004922"/>
    </source>
</evidence>
<evidence type="ECO:0000256" key="8">
    <source>
        <dbReference type="ARBA" id="ARBA00022989"/>
    </source>
</evidence>
<evidence type="ECO:0000313" key="18">
    <source>
        <dbReference type="WormBase" id="K12H6.3"/>
    </source>
</evidence>
<dbReference type="AlphaFoldDB" id="G5EEL7"/>
<dbReference type="SUPFAM" id="SSF53756">
    <property type="entry name" value="UDP-Glycosyltransferase/glycogen phosphorylase"/>
    <property type="match status" value="1"/>
</dbReference>
<evidence type="ECO:0000256" key="4">
    <source>
        <dbReference type="ARBA" id="ARBA00022676"/>
    </source>
</evidence>
<dbReference type="InterPro" id="IPR031481">
    <property type="entry name" value="Glyco_tran_10_N"/>
</dbReference>
<dbReference type="Bgee" id="WBGene00001507">
    <property type="expression patterns" value="Expressed in material anatomical entity and 2 other cell types or tissues"/>
</dbReference>
<feature type="domain" description="Fucosyltransferase C-terminal" evidence="13">
    <location>
        <begin position="179"/>
        <end position="360"/>
    </location>
</feature>
<dbReference type="SMR" id="G5EEL7"/>
<dbReference type="HOGENOM" id="CLU_032075_3_0_1"/>
<dbReference type="GeneID" id="187342"/>
<dbReference type="Gene3D" id="3.40.50.11660">
    <property type="entry name" value="Glycosyl transferase family 10, C-terminal domain"/>
    <property type="match status" value="1"/>
</dbReference>
<accession>G5EEL7</accession>
<reference key="4">
    <citation type="submission" date="2016-02" db="EMBL/GenBank/DDBJ databases">
        <authorList>
            <consortium name="WormBase Consortium"/>
            <person name="WormBase"/>
        </authorList>
    </citation>
    <scope>NUCLEOTIDE SEQUENCE</scope>
    <source>
        <strain>Bristol N2</strain>
    </source>
</reference>
<dbReference type="WormBase" id="K12H6.3">
    <property type="protein sequence ID" value="CE31970"/>
    <property type="gene ID" value="WBGene00001507"/>
    <property type="gene designation" value="fut-4"/>
</dbReference>
<reference evidence="15" key="3">
    <citation type="journal article" date="2004" name="J. Biol. Chem.">
        <title>Molecular basis of anti-horseradish peroxidase staining in Caenorhabditis elegans.</title>
        <authorList>
            <person name="Paschinger K."/>
            <person name="Rendic D."/>
            <person name="Lochnit G."/>
            <person name="Jantsch V."/>
            <person name="Wilson I.B.H."/>
        </authorList>
    </citation>
    <scope>NUCLEOTIDE SEQUENCE</scope>
</reference>
<keyword evidence="10 12" id="KW-0472">Membrane</keyword>
<protein>
    <recommendedName>
        <fullName evidence="12">Fucosyltransferase</fullName>
        <ecNumber evidence="12">2.4.1.-</ecNumber>
    </recommendedName>
</protein>
<evidence type="ECO:0000256" key="1">
    <source>
        <dbReference type="ARBA" id="ARBA00004447"/>
    </source>
</evidence>
<dbReference type="CTD" id="187342"/>
<keyword evidence="11" id="KW-0325">Glycoprotein</keyword>
<comment type="pathway">
    <text evidence="2">Protein modification; protein glycosylation.</text>
</comment>
<gene>
    <name evidence="16 18" type="primary">fut-4</name>
    <name evidence="16" type="ORF">CELE_K12H6.3</name>
    <name evidence="18" type="ORF">K12H6.3</name>
</gene>
<dbReference type="Pfam" id="PF00852">
    <property type="entry name" value="Glyco_transf_10"/>
    <property type="match status" value="1"/>
</dbReference>
<proteinExistence type="evidence at transcript level"/>
<dbReference type="FunCoup" id="G5EEL7">
    <property type="interactions" value="183"/>
</dbReference>
<keyword evidence="8 12" id="KW-1133">Transmembrane helix</keyword>
<dbReference type="OMA" id="WNIESPS"/>
<feature type="transmembrane region" description="Helical" evidence="12">
    <location>
        <begin position="12"/>
        <end position="30"/>
    </location>
</feature>
<dbReference type="PaxDb" id="6239-K12H6.3"/>
<keyword evidence="4 12" id="KW-0328">Glycosyltransferase</keyword>
<evidence type="ECO:0000256" key="10">
    <source>
        <dbReference type="ARBA" id="ARBA00023136"/>
    </source>
</evidence>
<dbReference type="eggNOG" id="KOG2619">
    <property type="taxonomic scope" value="Eukaryota"/>
</dbReference>
<evidence type="ECO:0000259" key="14">
    <source>
        <dbReference type="Pfam" id="PF17039"/>
    </source>
</evidence>
<evidence type="ECO:0000256" key="6">
    <source>
        <dbReference type="ARBA" id="ARBA00022692"/>
    </source>
</evidence>
<dbReference type="EMBL" id="AJ505020">
    <property type="protein sequence ID" value="CAD43602.1"/>
    <property type="molecule type" value="mRNA"/>
</dbReference>
<evidence type="ECO:0000256" key="11">
    <source>
        <dbReference type="ARBA" id="ARBA00023180"/>
    </source>
</evidence>
<dbReference type="InterPro" id="IPR038577">
    <property type="entry name" value="GT10-like_C_sf"/>
</dbReference>
<keyword evidence="7" id="KW-0735">Signal-anchor</keyword>
<feature type="domain" description="Fucosyltransferase N-terminal" evidence="14">
    <location>
        <begin position="52"/>
        <end position="162"/>
    </location>
</feature>
<organism evidence="15">
    <name type="scientific">Caenorhabditis elegans</name>
    <dbReference type="NCBI Taxonomy" id="6239"/>
    <lineage>
        <taxon>Eukaryota</taxon>
        <taxon>Metazoa</taxon>
        <taxon>Ecdysozoa</taxon>
        <taxon>Nematoda</taxon>
        <taxon>Chromadorea</taxon>
        <taxon>Rhabditida</taxon>
        <taxon>Rhabditina</taxon>
        <taxon>Rhabditomorpha</taxon>
        <taxon>Rhabditoidea</taxon>
        <taxon>Rhabditidae</taxon>
        <taxon>Peloderinae</taxon>
        <taxon>Caenorhabditis</taxon>
    </lineage>
</organism>
<evidence type="ECO:0000313" key="16">
    <source>
        <dbReference type="EMBL" id="CCD72958.1"/>
    </source>
</evidence>
<dbReference type="FunFam" id="3.40.50.11660:FF:000002">
    <property type="entry name" value="Alpha-(1,3)-fucosyltransferase"/>
    <property type="match status" value="1"/>
</dbReference>
<evidence type="ECO:0000256" key="12">
    <source>
        <dbReference type="RuleBase" id="RU003832"/>
    </source>
</evidence>
<evidence type="ECO:0000259" key="13">
    <source>
        <dbReference type="Pfam" id="PF00852"/>
    </source>
</evidence>
<evidence type="ECO:0000313" key="17">
    <source>
        <dbReference type="Proteomes" id="UP000001940"/>
    </source>
</evidence>
<reference evidence="16 17" key="1">
    <citation type="journal article" date="1998" name="Science">
        <title>Genome sequence of the nematode C. elegans: a platform for investigating biology.</title>
        <authorList>
            <consortium name="The C. elegans sequencing consortium"/>
            <person name="Sulson J.E."/>
            <person name="Waterston R."/>
        </authorList>
    </citation>
    <scope>NUCLEOTIDE SEQUENCE [LARGE SCALE GENOMIC DNA]</scope>
    <source>
        <strain evidence="16 17">Bristol N2</strain>
    </source>
</reference>
<dbReference type="InterPro" id="IPR001503">
    <property type="entry name" value="Glyco_trans_10"/>
</dbReference>
<name>G5EEL7_CAEEL</name>